<dbReference type="SUPFAM" id="SSF53901">
    <property type="entry name" value="Thiolase-like"/>
    <property type="match status" value="1"/>
</dbReference>
<feature type="domain" description="Ketosynthase family 3 (KS3)" evidence="11">
    <location>
        <begin position="40"/>
        <end position="465"/>
    </location>
</feature>
<dbReference type="SUPFAM" id="SSF55048">
    <property type="entry name" value="Probable ACP-binding domain of malonyl-CoA ACP transacylase"/>
    <property type="match status" value="1"/>
</dbReference>
<dbReference type="Gene3D" id="3.40.47.10">
    <property type="match status" value="1"/>
</dbReference>
<evidence type="ECO:0000256" key="9">
    <source>
        <dbReference type="SAM" id="MobiDB-lite"/>
    </source>
</evidence>
<dbReference type="Pfam" id="PF08659">
    <property type="entry name" value="KR"/>
    <property type="match status" value="1"/>
</dbReference>
<dbReference type="SMART" id="SM00827">
    <property type="entry name" value="PKS_AT"/>
    <property type="match status" value="1"/>
</dbReference>
<dbReference type="InterPro" id="IPR056501">
    <property type="entry name" value="NAD-bd_HRPKS_sdrA"/>
</dbReference>
<feature type="active site" description="Proton donor; for dehydratase activity" evidence="8">
    <location>
        <position position="1227"/>
    </location>
</feature>
<dbReference type="InterPro" id="IPR013217">
    <property type="entry name" value="Methyltransf_12"/>
</dbReference>
<dbReference type="InterPro" id="IPR016035">
    <property type="entry name" value="Acyl_Trfase/lysoPLipase"/>
</dbReference>
<evidence type="ECO:0000256" key="1">
    <source>
        <dbReference type="ARBA" id="ARBA00022450"/>
    </source>
</evidence>
<dbReference type="SMART" id="SM00823">
    <property type="entry name" value="PKS_PP"/>
    <property type="match status" value="1"/>
</dbReference>
<dbReference type="InterPro" id="IPR049552">
    <property type="entry name" value="PKS_DH_N"/>
</dbReference>
<keyword evidence="6" id="KW-0511">Multifunctional enzyme</keyword>
<dbReference type="GO" id="GO:0004315">
    <property type="term" value="F:3-oxoacyl-[acyl-carrier-protein] synthase activity"/>
    <property type="evidence" value="ECO:0007669"/>
    <property type="project" value="InterPro"/>
</dbReference>
<dbReference type="GO" id="GO:0006633">
    <property type="term" value="P:fatty acid biosynthetic process"/>
    <property type="evidence" value="ECO:0007669"/>
    <property type="project" value="InterPro"/>
</dbReference>
<dbReference type="GO" id="GO:1901336">
    <property type="term" value="P:lactone biosynthetic process"/>
    <property type="evidence" value="ECO:0007669"/>
    <property type="project" value="UniProtKB-ARBA"/>
</dbReference>
<dbReference type="InterPro" id="IPR016036">
    <property type="entry name" value="Malonyl_transacylase_ACP-bd"/>
</dbReference>
<dbReference type="Gene3D" id="3.40.50.720">
    <property type="entry name" value="NAD(P)-binding Rossmann-like Domain"/>
    <property type="match status" value="1"/>
</dbReference>
<dbReference type="PROSITE" id="PS52004">
    <property type="entry name" value="KS3_2"/>
    <property type="match status" value="1"/>
</dbReference>
<dbReference type="InterPro" id="IPR057326">
    <property type="entry name" value="KR_dom"/>
</dbReference>
<dbReference type="PANTHER" id="PTHR43775">
    <property type="entry name" value="FATTY ACID SYNTHASE"/>
    <property type="match status" value="1"/>
</dbReference>
<dbReference type="InterPro" id="IPR018201">
    <property type="entry name" value="Ketoacyl_synth_AS"/>
</dbReference>
<dbReference type="InterPro" id="IPR013968">
    <property type="entry name" value="PKS_KR"/>
</dbReference>
<dbReference type="InterPro" id="IPR009081">
    <property type="entry name" value="PP-bd_ACP"/>
</dbReference>
<dbReference type="InterPro" id="IPR006162">
    <property type="entry name" value="Ppantetheine_attach_site"/>
</dbReference>
<dbReference type="GO" id="GO:0031177">
    <property type="term" value="F:phosphopantetheine binding"/>
    <property type="evidence" value="ECO:0007669"/>
    <property type="project" value="InterPro"/>
</dbReference>
<dbReference type="InterPro" id="IPR049900">
    <property type="entry name" value="PKS_mFAS_DH"/>
</dbReference>
<dbReference type="CDD" id="cd05274">
    <property type="entry name" value="KR_FAS_SDR_x"/>
    <property type="match status" value="1"/>
</dbReference>
<dbReference type="InterPro" id="IPR014043">
    <property type="entry name" value="Acyl_transferase_dom"/>
</dbReference>
<dbReference type="InterPro" id="IPR016039">
    <property type="entry name" value="Thiolase-like"/>
</dbReference>
<dbReference type="InterPro" id="IPR014030">
    <property type="entry name" value="Ketoacyl_synth_N"/>
</dbReference>
<feature type="region of interest" description="Disordered" evidence="9">
    <location>
        <begin position="1"/>
        <end position="38"/>
    </location>
</feature>
<dbReference type="SUPFAM" id="SSF51735">
    <property type="entry name" value="NAD(P)-binding Rossmann-fold domains"/>
    <property type="match status" value="2"/>
</dbReference>
<evidence type="ECO:0000259" key="10">
    <source>
        <dbReference type="PROSITE" id="PS50075"/>
    </source>
</evidence>
<dbReference type="InterPro" id="IPR050091">
    <property type="entry name" value="PKS_NRPS_Biosynth_Enz"/>
</dbReference>
<dbReference type="InterPro" id="IPR013154">
    <property type="entry name" value="ADH-like_N"/>
</dbReference>
<dbReference type="GO" id="GO:0030639">
    <property type="term" value="P:polyketide biosynthetic process"/>
    <property type="evidence" value="ECO:0007669"/>
    <property type="project" value="UniProtKB-ARBA"/>
</dbReference>
<dbReference type="SMART" id="SM00826">
    <property type="entry name" value="PKS_DH"/>
    <property type="match status" value="1"/>
</dbReference>
<dbReference type="Gene3D" id="3.30.70.3290">
    <property type="match status" value="1"/>
</dbReference>
<dbReference type="Gene3D" id="3.10.129.110">
    <property type="entry name" value="Polyketide synthase dehydratase"/>
    <property type="match status" value="1"/>
</dbReference>
<feature type="region of interest" description="N-terminal hotdog fold" evidence="8">
    <location>
        <begin position="1002"/>
        <end position="1135"/>
    </location>
</feature>
<dbReference type="InterPro" id="IPR011032">
    <property type="entry name" value="GroES-like_sf"/>
</dbReference>
<dbReference type="GO" id="GO:0004312">
    <property type="term" value="F:fatty acid synthase activity"/>
    <property type="evidence" value="ECO:0007669"/>
    <property type="project" value="TreeGrafter"/>
</dbReference>
<dbReference type="SUPFAM" id="SSF53335">
    <property type="entry name" value="S-adenosyl-L-methionine-dependent methyltransferases"/>
    <property type="match status" value="1"/>
</dbReference>
<keyword evidence="2" id="KW-0597">Phosphoprotein</keyword>
<dbReference type="Pfam" id="PF22621">
    <property type="entry name" value="CurL-like_PKS_C"/>
    <property type="match status" value="1"/>
</dbReference>
<dbReference type="InterPro" id="IPR001227">
    <property type="entry name" value="Ac_transferase_dom_sf"/>
</dbReference>
<dbReference type="InterPro" id="IPR020807">
    <property type="entry name" value="PKS_DH"/>
</dbReference>
<dbReference type="PROSITE" id="PS52019">
    <property type="entry name" value="PKS_MFAS_DH"/>
    <property type="match status" value="1"/>
</dbReference>
<evidence type="ECO:0000259" key="12">
    <source>
        <dbReference type="PROSITE" id="PS52019"/>
    </source>
</evidence>
<dbReference type="InterPro" id="IPR036291">
    <property type="entry name" value="NAD(P)-bd_dom_sf"/>
</dbReference>
<evidence type="ECO:0000256" key="5">
    <source>
        <dbReference type="ARBA" id="ARBA00023002"/>
    </source>
</evidence>
<dbReference type="InterPro" id="IPR014031">
    <property type="entry name" value="Ketoacyl_synth_C"/>
</dbReference>
<dbReference type="SUPFAM" id="SSF52151">
    <property type="entry name" value="FabD/lysophospholipase-like"/>
    <property type="match status" value="1"/>
</dbReference>
<evidence type="ECO:0000313" key="13">
    <source>
        <dbReference type="EMBL" id="AEE65375.1"/>
    </source>
</evidence>
<evidence type="ECO:0000256" key="2">
    <source>
        <dbReference type="ARBA" id="ARBA00022553"/>
    </source>
</evidence>
<dbReference type="Gene3D" id="3.90.180.10">
    <property type="entry name" value="Medium-chain alcohol dehydrogenases, catalytic domain"/>
    <property type="match status" value="1"/>
</dbReference>
<evidence type="ECO:0000256" key="6">
    <source>
        <dbReference type="ARBA" id="ARBA00023268"/>
    </source>
</evidence>
<dbReference type="Pfam" id="PF08240">
    <property type="entry name" value="ADH_N"/>
    <property type="match status" value="1"/>
</dbReference>
<dbReference type="SMART" id="SM00825">
    <property type="entry name" value="PKS_KS"/>
    <property type="match status" value="1"/>
</dbReference>
<dbReference type="InterPro" id="IPR036736">
    <property type="entry name" value="ACP-like_sf"/>
</dbReference>
<dbReference type="Pfam" id="PF00698">
    <property type="entry name" value="Acyl_transf_1"/>
    <property type="match status" value="1"/>
</dbReference>
<dbReference type="Pfam" id="PF23114">
    <property type="entry name" value="NAD-bd_HRPKS_sdrA"/>
    <property type="match status" value="1"/>
</dbReference>
<evidence type="ECO:0000256" key="8">
    <source>
        <dbReference type="PROSITE-ProRule" id="PRU01363"/>
    </source>
</evidence>
<dbReference type="SUPFAM" id="SSF47336">
    <property type="entry name" value="ACP-like"/>
    <property type="match status" value="1"/>
</dbReference>
<dbReference type="PROSITE" id="PS00606">
    <property type="entry name" value="KS3_1"/>
    <property type="match status" value="1"/>
</dbReference>
<dbReference type="Pfam" id="PF16197">
    <property type="entry name" value="KAsynt_C_assoc"/>
    <property type="match status" value="1"/>
</dbReference>
<dbReference type="Gene3D" id="3.40.366.10">
    <property type="entry name" value="Malonyl-Coenzyme A Acyl Carrier Protein, domain 2"/>
    <property type="match status" value="1"/>
</dbReference>
<dbReference type="PROSITE" id="PS00012">
    <property type="entry name" value="PHOSPHOPANTETHEINE"/>
    <property type="match status" value="1"/>
</dbReference>
<keyword evidence="7" id="KW-0012">Acyltransferase</keyword>
<keyword evidence="5" id="KW-0560">Oxidoreductase</keyword>
<feature type="domain" description="PKS/mFAS DH" evidence="12">
    <location>
        <begin position="1002"/>
        <end position="1317"/>
    </location>
</feature>
<evidence type="ECO:0000256" key="4">
    <source>
        <dbReference type="ARBA" id="ARBA00022857"/>
    </source>
</evidence>
<dbReference type="Gene3D" id="1.10.1200.10">
    <property type="entry name" value="ACP-like"/>
    <property type="match status" value="1"/>
</dbReference>
<dbReference type="FunFam" id="3.40.50.720:FF:000209">
    <property type="entry name" value="Polyketide synthase Pks12"/>
    <property type="match status" value="1"/>
</dbReference>
<dbReference type="Pfam" id="PF02801">
    <property type="entry name" value="Ketoacyl-synt_C"/>
    <property type="match status" value="1"/>
</dbReference>
<dbReference type="Gene3D" id="3.40.50.150">
    <property type="entry name" value="Vaccinia Virus protein VP39"/>
    <property type="match status" value="1"/>
</dbReference>
<dbReference type="EMBL" id="HM180410">
    <property type="protein sequence ID" value="AEE65375.1"/>
    <property type="molecule type" value="Genomic_DNA"/>
</dbReference>
<dbReference type="GO" id="GO:0016491">
    <property type="term" value="F:oxidoreductase activity"/>
    <property type="evidence" value="ECO:0007669"/>
    <property type="project" value="UniProtKB-KW"/>
</dbReference>
<dbReference type="InterPro" id="IPR042104">
    <property type="entry name" value="PKS_dehydratase_sf"/>
</dbReference>
<feature type="domain" description="Carrier" evidence="10">
    <location>
        <begin position="2537"/>
        <end position="2617"/>
    </location>
</feature>
<dbReference type="InterPro" id="IPR020841">
    <property type="entry name" value="PKS_Beta-ketoAc_synthase_dom"/>
</dbReference>
<dbReference type="InterPro" id="IPR020843">
    <property type="entry name" value="ER"/>
</dbReference>
<keyword evidence="4" id="KW-0521">NADP</keyword>
<dbReference type="PANTHER" id="PTHR43775:SF29">
    <property type="entry name" value="ASPERFURANONE POLYKETIDE SYNTHASE AFOG-RELATED"/>
    <property type="match status" value="1"/>
</dbReference>
<keyword evidence="1" id="KW-0596">Phosphopantetheine</keyword>
<organism evidence="13">
    <name type="scientific">Peltigera membranacea</name>
    <dbReference type="NCBI Taxonomy" id="161997"/>
    <lineage>
        <taxon>Eukaryota</taxon>
        <taxon>Fungi</taxon>
        <taxon>Dikarya</taxon>
        <taxon>Ascomycota</taxon>
        <taxon>Pezizomycotina</taxon>
        <taxon>Lecanoromycetes</taxon>
        <taxon>OSLEUM clade</taxon>
        <taxon>Lecanoromycetidae</taxon>
        <taxon>Peltigerales</taxon>
        <taxon>Peltigerineae</taxon>
        <taxon>Peltigeraceae</taxon>
        <taxon>Peltigera</taxon>
    </lineage>
</organism>
<dbReference type="Pfam" id="PF23297">
    <property type="entry name" value="ACP_SdgA_C"/>
    <property type="match status" value="1"/>
</dbReference>
<proteinExistence type="predicted"/>
<gene>
    <name evidence="13" type="primary">PKS7</name>
</gene>
<dbReference type="SMART" id="SM00829">
    <property type="entry name" value="PKS_ER"/>
    <property type="match status" value="1"/>
</dbReference>
<dbReference type="Pfam" id="PF14765">
    <property type="entry name" value="PS-DH"/>
    <property type="match status" value="1"/>
</dbReference>
<dbReference type="InterPro" id="IPR032821">
    <property type="entry name" value="PKS_assoc"/>
</dbReference>
<dbReference type="Pfam" id="PF08242">
    <property type="entry name" value="Methyltransf_12"/>
    <property type="match status" value="1"/>
</dbReference>
<dbReference type="Pfam" id="PF13602">
    <property type="entry name" value="ADH_zinc_N_2"/>
    <property type="match status" value="1"/>
</dbReference>
<dbReference type="CDD" id="cd05195">
    <property type="entry name" value="enoyl_red"/>
    <property type="match status" value="1"/>
</dbReference>
<dbReference type="Pfam" id="PF00109">
    <property type="entry name" value="ketoacyl-synt"/>
    <property type="match status" value="1"/>
</dbReference>
<evidence type="ECO:0000256" key="3">
    <source>
        <dbReference type="ARBA" id="ARBA00022679"/>
    </source>
</evidence>
<reference evidence="13" key="1">
    <citation type="submission" date="2010-05" db="EMBL/GenBank/DDBJ databases">
        <title>Diversity of type I polyketide synthase genes in the lichen Peltigera membranacea.</title>
        <authorList>
            <person name="Gagunashvili A.N."/>
            <person name="Andresson O.S."/>
        </authorList>
    </citation>
    <scope>NUCLEOTIDE SEQUENCE</scope>
</reference>
<name>F8QWT1_9LECA</name>
<keyword evidence="3" id="KW-0808">Transferase</keyword>
<feature type="region of interest" description="C-terminal hotdog fold" evidence="8">
    <location>
        <begin position="1164"/>
        <end position="1317"/>
    </location>
</feature>
<evidence type="ECO:0000256" key="7">
    <source>
        <dbReference type="ARBA" id="ARBA00023315"/>
    </source>
</evidence>
<dbReference type="InterPro" id="IPR049551">
    <property type="entry name" value="PKS_DH_C"/>
</dbReference>
<dbReference type="SUPFAM" id="SSF50129">
    <property type="entry name" value="GroES-like"/>
    <property type="match status" value="1"/>
</dbReference>
<accession>F8QWT1</accession>
<feature type="active site" description="Proton acceptor; for dehydratase activity" evidence="8">
    <location>
        <position position="1034"/>
    </location>
</feature>
<dbReference type="CDD" id="cd02440">
    <property type="entry name" value="AdoMet_MTases"/>
    <property type="match status" value="1"/>
</dbReference>
<evidence type="ECO:0000259" key="11">
    <source>
        <dbReference type="PROSITE" id="PS52004"/>
    </source>
</evidence>
<dbReference type="CDD" id="cd00833">
    <property type="entry name" value="PKS"/>
    <property type="match status" value="1"/>
</dbReference>
<dbReference type="PROSITE" id="PS50075">
    <property type="entry name" value="CARRIER"/>
    <property type="match status" value="1"/>
</dbReference>
<dbReference type="Pfam" id="PF21089">
    <property type="entry name" value="PKS_DH_N"/>
    <property type="match status" value="1"/>
</dbReference>
<dbReference type="SMART" id="SM00822">
    <property type="entry name" value="PKS_KR"/>
    <property type="match status" value="1"/>
</dbReference>
<dbReference type="InterPro" id="IPR029063">
    <property type="entry name" value="SAM-dependent_MTases_sf"/>
</dbReference>
<sequence>MAPHATFEYGEADPSHCTPGEFHGHRDHDNSPTSKDSNIVEPIAVVGFSFKFPRDADATDSFWSMLMEKRSTATKFPKDRISASSLYHPDPDRRATIPFSGGHFVHGDIAAFDASFFSMSEPEAANLDPQQRGLLETTYRALENAGLPIEKIFGSATSVYTGCFTNDWQQLSLKDSETCTSHTALGIEASMNANRISWFFNFKGTSFNVDSACSSSLVALDLACKSLIAGDTEMSIAAGCNLMIFPDMMLALSSMNLLSPDNQCFAFDSRANGYARGEGFGVLVLKRLSDALRDNDVIRAVIRSTGSNQDGYTPGITQPSGDAQATLIRETYKKAGLAMNETKFFEAHGTGTAIGDPIEANAIGEAFRHTRASDDPLYVGALKSNIGHLEGASGIAGVIKTILALERAVIPPNANFRRINPRIDAELWRIKFPLDPTPWPTQGLRRASVNSFGFGGTNAHAILDDAFHYLRDNGLEGNHGSVQYPPLAEELCWGGDLNSPIQVEPGPKPRVSTPKLLVLSAKDKDGLKRLAAQYSQFFRGISTLCFSFDSYLESLAYTLNSRRSLLPWRSFFLAESMDDLHQLNLNLSPTQRFVSKPTLGFVFTGQGAQWAGMGNGLRVFDIFERRLKEAEEYLIELGCRWQLREELVKDESESNINRPEFSQPISTALQVALVDLLRSFEIHARVVVGHSSGEIAAAYCLGAISAKSAWKIAYYRGANTALLAESGHQNGAMISVGMSEFQVQPYIDQIAGKFGDGVLSVACINSHRNVTLSGDANQVNAIELKLKSEGIFARKLVVDVAYHSPHMQAIARDYSLSIQKLEKGHPPPGVVMMVSSVTGQRVTEDDLSAPGYWVDNMISPVRFSAAVGQLCARSTQGTRKKLDCSHRDRPIVNILIEIGPHSALQGPIRDVLSELPGGASISYTSVLLRRQPALHSILSSLGQLFCLGYPVDLGKVNRLSKETNKRPRLLHDLPEYPFDRSQRYWEESRVSKRLRLHPQTKLDLLGKPAPDWNPFEAKWRNFIRVSEMPWVEDHVINETLIYPAAGMLVMAIEAANQMADPSREVAAFELKDVLFQKALNVPQGSEGIETNFYLRQINDISDITVSWSDFRLFSFENENWQENCRGFIRIKYHTNPTAVGSWRESQEELDQCQCLDDELSRSCTEAFDPILLYKTLRSSGFGFGQAFQRLENGTFSTKNQARSDVKLYQWPTDEYPQNHIVHPTTLDGILHLSVAALAHGGLKSIPTAVPTLLRKMWIAKSGLSHSENTSVKAAAWITAMDNRGTDFDISVLDSSRSHALARIEGLRSTIVSDLAVSSSQKPQVRQVCYHLEMKPDIDLLDREQLSTYCEEARFRKLEPVQFYQDLTFLLFMFLSRGVAAIDETQAMGLLPHMRRYLDWAQLQLDKYHSGELPYSKPEWQSLLQDNEFIESLCDAVGSTNDLGRVFVTTGRSLVSILRGEVDPLEFLFKTDLLRDLYREVNGARTCFPEFARYLDALGHKNPNLKILEVGAGTGGTTEKILSTLSSTEDSGEDQKPRYSTYHYTDISPYFFEQAQVDFRHYPNLTFKTLDIEASPASQDYEAGTYDLIIASNVLHATKDINITMQHVRSLLKPGGKLMIYEPTRPDILRTGFIAGLMSGWWLGTESYRIWSPALTCGAWEKVMSDNGFSGLDLQLPDFVNPECQEGSILVTTAISNTSVAELQSDGVIIADLNSALQANLAQQLKAALFPEDLLRCQVLSFDGAASLPEKAPFHFIFLEELEHPLLEGLSSQKYLALRELLTSSKGIVWVSNRGGVSPERPEFAIMDGLSRVLRNENPERPLVTLGLDVQRGMITDKQLQSIRHAFRIIHQPNAASLGYEPEFIEINGCLNIPRVLRASQLSQELFLKSLPQQSSLRTFGDAPPLKLAIKSPGLLDTLYFVEDEEYRRPLAPDEVEIEVRAVGLNFRDCLMALGRVPGSEFGSECAGLVTRVGEKSYGLLLPGDRVVMSAGAAFKTFSRGKAQHVFKIRDEMTFVEAASIPSQFGTAWQAVHELARLRQGETILIHAGAGGTGQAAIQVSQYCGAEVFTTVGSEAKKKVLIDEYGIPEDHIFYSRDTSFSNNIMRATRHKGVDVVLNSLAGDSLVASWECIASYGRFIEIGKKDVLSNSNLPMYPFRKNASFICFDGFSWQLERPAQAREGFQTVFDHFARGNLHAVRPLQSYSISNIEKGFRLMQEGKTAGKIVLEITPDARVPTTLATKPSFHINTDGSYLIAGGLGGLGRTISRWLVERGARNLILLSRSGVKGEASSDFLLQLKQLGVHVAAPPCDVTDIASLRTVLERCAIDMPPIKGCVQGSMVLRDALFDKMSFDEWRLGTGCKIAGSWNLHTLLPRDLDFFIMLSSASGIVGLRGQANYAAGNTYMDALARHRVARGERAVSLDLGAMIDDGLLAENTDLLDRVLAYGALNPISREQCLATMDYYCNPELPILTASQSQSIIGLGTGAGPGLDGIALSRQAIFRHLQKNSDKFSFSGDGVDEEKTANFKELFCTAPTFADASAAISQALVKKLSKTLSKIRYEQTVEMNKPLAAYGVDSLLAVELRNWIAKEFLADVAVFEISGGSTFASVGLLVATRSRVKHASWS</sequence>
<dbReference type="InterPro" id="IPR020806">
    <property type="entry name" value="PKS_PP-bd"/>
</dbReference>
<protein>
    <submittedName>
        <fullName evidence="13">Reducing type I polyketide synthase</fullName>
    </submittedName>
</protein>